<dbReference type="CDD" id="cd01347">
    <property type="entry name" value="ligand_gated_channel"/>
    <property type="match status" value="1"/>
</dbReference>
<evidence type="ECO:0000256" key="9">
    <source>
        <dbReference type="ARBA" id="ARBA00023136"/>
    </source>
</evidence>
<evidence type="ECO:0000256" key="7">
    <source>
        <dbReference type="ARBA" id="ARBA00023065"/>
    </source>
</evidence>
<keyword evidence="7" id="KW-0406">Ion transport</keyword>
<evidence type="ECO:0000256" key="10">
    <source>
        <dbReference type="ARBA" id="ARBA00023237"/>
    </source>
</evidence>
<keyword evidence="4" id="KW-0410">Iron transport</keyword>
<keyword evidence="16" id="KW-0675">Receptor</keyword>
<evidence type="ECO:0000256" key="3">
    <source>
        <dbReference type="ARBA" id="ARBA00022452"/>
    </source>
</evidence>
<evidence type="ECO:0000259" key="15">
    <source>
        <dbReference type="Pfam" id="PF07715"/>
    </source>
</evidence>
<comment type="caution">
    <text evidence="16">The sequence shown here is derived from an EMBL/GenBank/DDBJ whole genome shotgun (WGS) entry which is preliminary data.</text>
</comment>
<keyword evidence="17" id="KW-1185">Reference proteome</keyword>
<dbReference type="Gene3D" id="2.170.130.10">
    <property type="entry name" value="TonB-dependent receptor, plug domain"/>
    <property type="match status" value="1"/>
</dbReference>
<dbReference type="PANTHER" id="PTHR32552:SF81">
    <property type="entry name" value="TONB-DEPENDENT OUTER MEMBRANE RECEPTOR"/>
    <property type="match status" value="1"/>
</dbReference>
<feature type="domain" description="TonB-dependent receptor-like beta-barrel" evidence="14">
    <location>
        <begin position="339"/>
        <end position="726"/>
    </location>
</feature>
<dbReference type="GO" id="GO:0009279">
    <property type="term" value="C:cell outer membrane"/>
    <property type="evidence" value="ECO:0007669"/>
    <property type="project" value="UniProtKB-SubCell"/>
</dbReference>
<dbReference type="Gene3D" id="2.60.40.1120">
    <property type="entry name" value="Carboxypeptidase-like, regulatory domain"/>
    <property type="match status" value="1"/>
</dbReference>
<feature type="chain" id="PRO_5025530484" evidence="13">
    <location>
        <begin position="20"/>
        <end position="764"/>
    </location>
</feature>
<dbReference type="Proteomes" id="UP000478546">
    <property type="component" value="Unassembled WGS sequence"/>
</dbReference>
<dbReference type="InterPro" id="IPR039426">
    <property type="entry name" value="TonB-dep_rcpt-like"/>
</dbReference>
<dbReference type="Pfam" id="PF07715">
    <property type="entry name" value="Plug"/>
    <property type="match status" value="1"/>
</dbReference>
<dbReference type="Pfam" id="PF00593">
    <property type="entry name" value="TonB_dep_Rec_b-barrel"/>
    <property type="match status" value="1"/>
</dbReference>
<keyword evidence="5 11" id="KW-0812">Transmembrane</keyword>
<dbReference type="InterPro" id="IPR036942">
    <property type="entry name" value="Beta-barrel_TonB_sf"/>
</dbReference>
<evidence type="ECO:0000256" key="1">
    <source>
        <dbReference type="ARBA" id="ARBA00004571"/>
    </source>
</evidence>
<organism evidence="16 17">
    <name type="scientific">Pontibacter fetidus</name>
    <dbReference type="NCBI Taxonomy" id="2700082"/>
    <lineage>
        <taxon>Bacteria</taxon>
        <taxon>Pseudomonadati</taxon>
        <taxon>Bacteroidota</taxon>
        <taxon>Cytophagia</taxon>
        <taxon>Cytophagales</taxon>
        <taxon>Hymenobacteraceae</taxon>
        <taxon>Pontibacter</taxon>
    </lineage>
</organism>
<dbReference type="GO" id="GO:0006826">
    <property type="term" value="P:iron ion transport"/>
    <property type="evidence" value="ECO:0007669"/>
    <property type="project" value="UniProtKB-KW"/>
</dbReference>
<evidence type="ECO:0000259" key="14">
    <source>
        <dbReference type="Pfam" id="PF00593"/>
    </source>
</evidence>
<dbReference type="PANTHER" id="PTHR32552">
    <property type="entry name" value="FERRICHROME IRON RECEPTOR-RELATED"/>
    <property type="match status" value="1"/>
</dbReference>
<keyword evidence="10 11" id="KW-0998">Cell outer membrane</keyword>
<keyword evidence="6" id="KW-0408">Iron</keyword>
<evidence type="ECO:0000256" key="12">
    <source>
        <dbReference type="RuleBase" id="RU003357"/>
    </source>
</evidence>
<evidence type="ECO:0000256" key="4">
    <source>
        <dbReference type="ARBA" id="ARBA00022496"/>
    </source>
</evidence>
<sequence length="764" mass="83503">MKRLILLYLLILGICPATIAQTIVSGIVDHAQKQGPLKGAIVKTNTGQATTTDADGKYSLTVPATATYIVISHIGFVPDTIAIEQGQQRVTYFTQLQPQQHILKEVEVQGYETNRPLLQTAGAISIIDSDVIQRSDESSLVRAVNTVPGVKMDERAPASYRLSIRGSTLRSPYGIRNVKLYFNGIPLTEANGTTALNLLDAASIGSIEILKGPTASVYGAGTGGTVLLEPKRSKLGAEAGAGISIGSYGLRKYTANVSTGSAKSNVLVQYAHQQYDGYRQQSALDRKVLLVSPEFYVSDKQTITSHIIYSDLYYELPGGITKEQYDAVPRQARGGEFGSVKQNASMNQESINIGLKQDYSFTDNWSNSTAIYTLHRFRYHPFNTDYERNANQEFGLRSSFAYTTTIGSIAAKYTFGGEFQRGFEAARTYDNNSGLVGALRTDDEVTAKAGFVFAQAELELPADFILTTALSLNDTQYKITRLAQSPTINYTKDFEAVLSPRVALLKKLTDKVSAHASISAGFSPPTEEEILTSDGALNEDLQAEKGTNYELGVRGYMLQNKLSFDVVGFNFRLNETIVSRQDASSVAVFRNVGATSQKGIETALNYTIVDAPEDGLSLFKVWGSYTYSHFRFKKYSIFKASEQKEIDLSGNELTGVAPHTATAGIDAATNLGLYFTATINYVDALPLNDENTVYADSYLVVGAKLGYRRTIADKLELNIFAGVDNLTNQKYSLGNDLNAFGGRYYQPAPDRNYFGGLALNYKIK</sequence>
<dbReference type="InterPro" id="IPR008969">
    <property type="entry name" value="CarboxyPept-like_regulatory"/>
</dbReference>
<evidence type="ECO:0000256" key="2">
    <source>
        <dbReference type="ARBA" id="ARBA00022448"/>
    </source>
</evidence>
<evidence type="ECO:0000313" key="17">
    <source>
        <dbReference type="Proteomes" id="UP000478546"/>
    </source>
</evidence>
<reference evidence="16 17" key="1">
    <citation type="submission" date="2020-01" db="EMBL/GenBank/DDBJ databases">
        <authorList>
            <person name="Kim M.K."/>
        </authorList>
    </citation>
    <scope>NUCLEOTIDE SEQUENCE [LARGE SCALE GENOMIC DNA]</scope>
    <source>
        <strain evidence="16 17">BT213</strain>
    </source>
</reference>
<proteinExistence type="inferred from homology"/>
<dbReference type="SUPFAM" id="SSF49464">
    <property type="entry name" value="Carboxypeptidase regulatory domain-like"/>
    <property type="match status" value="1"/>
</dbReference>
<dbReference type="SUPFAM" id="SSF56935">
    <property type="entry name" value="Porins"/>
    <property type="match status" value="1"/>
</dbReference>
<gene>
    <name evidence="16" type="ORF">GWO68_13575</name>
</gene>
<evidence type="ECO:0000256" key="6">
    <source>
        <dbReference type="ARBA" id="ARBA00023004"/>
    </source>
</evidence>
<dbReference type="AlphaFoldDB" id="A0A6B2H3G2"/>
<dbReference type="EMBL" id="JAAEAA010000017">
    <property type="protein sequence ID" value="NDK56951.1"/>
    <property type="molecule type" value="Genomic_DNA"/>
</dbReference>
<keyword evidence="13" id="KW-0732">Signal</keyword>
<dbReference type="InterPro" id="IPR000531">
    <property type="entry name" value="Beta-barrel_TonB"/>
</dbReference>
<feature type="signal peptide" evidence="13">
    <location>
        <begin position="1"/>
        <end position="19"/>
    </location>
</feature>
<evidence type="ECO:0000256" key="11">
    <source>
        <dbReference type="PROSITE-ProRule" id="PRU01360"/>
    </source>
</evidence>
<feature type="domain" description="TonB-dependent receptor plug" evidence="15">
    <location>
        <begin position="118"/>
        <end position="225"/>
    </location>
</feature>
<evidence type="ECO:0000256" key="13">
    <source>
        <dbReference type="SAM" id="SignalP"/>
    </source>
</evidence>
<dbReference type="PROSITE" id="PS52016">
    <property type="entry name" value="TONB_DEPENDENT_REC_3"/>
    <property type="match status" value="1"/>
</dbReference>
<dbReference type="RefSeq" id="WP_162347003.1">
    <property type="nucleotide sequence ID" value="NZ_JAAEAA010000017.1"/>
</dbReference>
<comment type="similarity">
    <text evidence="11 12">Belongs to the TonB-dependent receptor family.</text>
</comment>
<dbReference type="InterPro" id="IPR037066">
    <property type="entry name" value="Plug_dom_sf"/>
</dbReference>
<keyword evidence="3 11" id="KW-1134">Transmembrane beta strand</keyword>
<evidence type="ECO:0000256" key="8">
    <source>
        <dbReference type="ARBA" id="ARBA00023077"/>
    </source>
</evidence>
<protein>
    <submittedName>
        <fullName evidence="16">TonB-dependent receptor</fullName>
    </submittedName>
</protein>
<keyword evidence="8 12" id="KW-0798">TonB box</keyword>
<evidence type="ECO:0000313" key="16">
    <source>
        <dbReference type="EMBL" id="NDK56951.1"/>
    </source>
</evidence>
<comment type="subcellular location">
    <subcellularLocation>
        <location evidence="1 11">Cell outer membrane</location>
        <topology evidence="1 11">Multi-pass membrane protein</topology>
    </subcellularLocation>
</comment>
<keyword evidence="9 11" id="KW-0472">Membrane</keyword>
<dbReference type="Pfam" id="PF13715">
    <property type="entry name" value="CarbopepD_reg_2"/>
    <property type="match status" value="1"/>
</dbReference>
<evidence type="ECO:0000256" key="5">
    <source>
        <dbReference type="ARBA" id="ARBA00022692"/>
    </source>
</evidence>
<name>A0A6B2H3G2_9BACT</name>
<dbReference type="InterPro" id="IPR012910">
    <property type="entry name" value="Plug_dom"/>
</dbReference>
<keyword evidence="2 11" id="KW-0813">Transport</keyword>
<dbReference type="Gene3D" id="2.40.170.20">
    <property type="entry name" value="TonB-dependent receptor, beta-barrel domain"/>
    <property type="match status" value="1"/>
</dbReference>
<accession>A0A6B2H3G2</accession>